<evidence type="ECO:0000313" key="2">
    <source>
        <dbReference type="EMBL" id="SFD85753.1"/>
    </source>
</evidence>
<evidence type="ECO:0008006" key="4">
    <source>
        <dbReference type="Google" id="ProtNLM"/>
    </source>
</evidence>
<organism evidence="2 3">
    <name type="scientific">Blastococcus tunisiensis</name>
    <dbReference type="NCBI Taxonomy" id="1798228"/>
    <lineage>
        <taxon>Bacteria</taxon>
        <taxon>Bacillati</taxon>
        <taxon>Actinomycetota</taxon>
        <taxon>Actinomycetes</taxon>
        <taxon>Geodermatophilales</taxon>
        <taxon>Geodermatophilaceae</taxon>
        <taxon>Blastococcus</taxon>
    </lineage>
</organism>
<evidence type="ECO:0000256" key="1">
    <source>
        <dbReference type="SAM" id="MobiDB-lite"/>
    </source>
</evidence>
<reference evidence="3" key="1">
    <citation type="submission" date="2016-10" db="EMBL/GenBank/DDBJ databases">
        <authorList>
            <person name="Varghese N."/>
            <person name="Submissions S."/>
        </authorList>
    </citation>
    <scope>NUCLEOTIDE SEQUENCE [LARGE SCALE GENOMIC DNA]</scope>
    <source>
        <strain evidence="3">DSM 46838</strain>
    </source>
</reference>
<evidence type="ECO:0000313" key="3">
    <source>
        <dbReference type="Proteomes" id="UP000198589"/>
    </source>
</evidence>
<gene>
    <name evidence="2" type="ORF">SAMN05216574_10182</name>
</gene>
<feature type="compositionally biased region" description="Low complexity" evidence="1">
    <location>
        <begin position="26"/>
        <end position="38"/>
    </location>
</feature>
<sequence length="289" mass="31418">MPVSEAGSDHKQRASLSPQPHRRAPRLAAGRARALGLPTRGTTNANRLRRVDRWLVATQAPRIRDSPRPLVVDLGYGSSAVTTLELVDRLSPEVDRLEVVGLEIDPERVAAVEADRDPPRVDFRVGGFELAGLQPVLVRAFNVLRQYDEVSAARAWETMCAALAPGGVLVEGTCDEWGRRSAWVALDADGPLTLTLSARVSDIATPSDLAERLPKALIHHNVPGQPVHEFLRAFDAAWAAAAGLSTFGPRQRWVAAVEALAAQGWPMVGSTRRWRHGEVTVRWSAVAPI</sequence>
<dbReference type="EMBL" id="FOND01000001">
    <property type="protein sequence ID" value="SFD85753.1"/>
    <property type="molecule type" value="Genomic_DNA"/>
</dbReference>
<proteinExistence type="predicted"/>
<dbReference type="InterPro" id="IPR029063">
    <property type="entry name" value="SAM-dependent_MTases_sf"/>
</dbReference>
<dbReference type="STRING" id="1798228.SAMN05216574_10182"/>
<dbReference type="OrthoDB" id="5498854at2"/>
<keyword evidence="3" id="KW-1185">Reference proteome</keyword>
<dbReference type="Gene3D" id="3.40.50.150">
    <property type="entry name" value="Vaccinia Virus protein VP39"/>
    <property type="match status" value="1"/>
</dbReference>
<accession>A0A1I1VXJ1</accession>
<dbReference type="AlphaFoldDB" id="A0A1I1VXJ1"/>
<feature type="region of interest" description="Disordered" evidence="1">
    <location>
        <begin position="1"/>
        <end position="40"/>
    </location>
</feature>
<protein>
    <recommendedName>
        <fullName evidence="4">Class I SAM-dependent methyltransferase</fullName>
    </recommendedName>
</protein>
<dbReference type="Proteomes" id="UP000198589">
    <property type="component" value="Unassembled WGS sequence"/>
</dbReference>
<dbReference type="SUPFAM" id="SSF53335">
    <property type="entry name" value="S-adenosyl-L-methionine-dependent methyltransferases"/>
    <property type="match status" value="1"/>
</dbReference>
<name>A0A1I1VXJ1_9ACTN</name>